<organism evidence="2 3">
    <name type="scientific">Synaphobranchus kaupii</name>
    <name type="common">Kaup's arrowtooth eel</name>
    <dbReference type="NCBI Taxonomy" id="118154"/>
    <lineage>
        <taxon>Eukaryota</taxon>
        <taxon>Metazoa</taxon>
        <taxon>Chordata</taxon>
        <taxon>Craniata</taxon>
        <taxon>Vertebrata</taxon>
        <taxon>Euteleostomi</taxon>
        <taxon>Actinopterygii</taxon>
        <taxon>Neopterygii</taxon>
        <taxon>Teleostei</taxon>
        <taxon>Anguilliformes</taxon>
        <taxon>Synaphobranchidae</taxon>
        <taxon>Synaphobranchus</taxon>
    </lineage>
</organism>
<protein>
    <submittedName>
        <fullName evidence="2">Uncharacterized protein</fullName>
    </submittedName>
</protein>
<evidence type="ECO:0000313" key="2">
    <source>
        <dbReference type="EMBL" id="KAJ8357478.1"/>
    </source>
</evidence>
<reference evidence="2" key="1">
    <citation type="journal article" date="2023" name="Science">
        <title>Genome structures resolve the early diversification of teleost fishes.</title>
        <authorList>
            <person name="Parey E."/>
            <person name="Louis A."/>
            <person name="Montfort J."/>
            <person name="Bouchez O."/>
            <person name="Roques C."/>
            <person name="Iampietro C."/>
            <person name="Lluch J."/>
            <person name="Castinel A."/>
            <person name="Donnadieu C."/>
            <person name="Desvignes T."/>
            <person name="Floi Bucao C."/>
            <person name="Jouanno E."/>
            <person name="Wen M."/>
            <person name="Mejri S."/>
            <person name="Dirks R."/>
            <person name="Jansen H."/>
            <person name="Henkel C."/>
            <person name="Chen W.J."/>
            <person name="Zahm M."/>
            <person name="Cabau C."/>
            <person name="Klopp C."/>
            <person name="Thompson A.W."/>
            <person name="Robinson-Rechavi M."/>
            <person name="Braasch I."/>
            <person name="Lecointre G."/>
            <person name="Bobe J."/>
            <person name="Postlethwait J.H."/>
            <person name="Berthelot C."/>
            <person name="Roest Crollius H."/>
            <person name="Guiguen Y."/>
        </authorList>
    </citation>
    <scope>NUCLEOTIDE SEQUENCE</scope>
    <source>
        <strain evidence="2">WJC10195</strain>
    </source>
</reference>
<proteinExistence type="predicted"/>
<keyword evidence="3" id="KW-1185">Reference proteome</keyword>
<dbReference type="Proteomes" id="UP001152622">
    <property type="component" value="Chromosome 6"/>
</dbReference>
<sequence>MRGDCVKKVSNEKKRGQRVASDRHRRGRADAPRRPRGRKRRGILRYVPSDKGGDLHGKRWKIVPGPGPSDTRRPPSPELAPTHLPRTWGLDPSQADGT</sequence>
<feature type="compositionally biased region" description="Basic residues" evidence="1">
    <location>
        <begin position="34"/>
        <end position="43"/>
    </location>
</feature>
<accession>A0A9Q1FGA2</accession>
<dbReference type="EMBL" id="JAINUF010000006">
    <property type="protein sequence ID" value="KAJ8357478.1"/>
    <property type="molecule type" value="Genomic_DNA"/>
</dbReference>
<name>A0A9Q1FGA2_SYNKA</name>
<comment type="caution">
    <text evidence="2">The sequence shown here is derived from an EMBL/GenBank/DDBJ whole genome shotgun (WGS) entry which is preliminary data.</text>
</comment>
<evidence type="ECO:0000313" key="3">
    <source>
        <dbReference type="Proteomes" id="UP001152622"/>
    </source>
</evidence>
<feature type="region of interest" description="Disordered" evidence="1">
    <location>
        <begin position="1"/>
        <end position="98"/>
    </location>
</feature>
<gene>
    <name evidence="2" type="ORF">SKAU_G00202720</name>
</gene>
<feature type="compositionally biased region" description="Basic and acidic residues" evidence="1">
    <location>
        <begin position="1"/>
        <end position="14"/>
    </location>
</feature>
<dbReference type="AlphaFoldDB" id="A0A9Q1FGA2"/>
<evidence type="ECO:0000256" key="1">
    <source>
        <dbReference type="SAM" id="MobiDB-lite"/>
    </source>
</evidence>